<dbReference type="OrthoDB" id="5526765at2"/>
<protein>
    <recommendedName>
        <fullName evidence="1">Contractile injection system tube protein N-terminal domain-containing protein</fullName>
    </recommendedName>
</protein>
<reference evidence="2 3" key="1">
    <citation type="submission" date="2016-10" db="EMBL/GenBank/DDBJ databases">
        <authorList>
            <person name="de Groot N.N."/>
        </authorList>
    </citation>
    <scope>NUCLEOTIDE SEQUENCE [LARGE SCALE GENOMIC DNA]</scope>
    <source>
        <strain evidence="2 3">Nm22</strain>
    </source>
</reference>
<name>A0A1H8GBG3_9PROT</name>
<feature type="domain" description="Contractile injection system tube protein N-terminal" evidence="1">
    <location>
        <begin position="11"/>
        <end position="153"/>
    </location>
</feature>
<organism evidence="2 3">
    <name type="scientific">Nitrosomonas marina</name>
    <dbReference type="NCBI Taxonomy" id="917"/>
    <lineage>
        <taxon>Bacteria</taxon>
        <taxon>Pseudomonadati</taxon>
        <taxon>Pseudomonadota</taxon>
        <taxon>Betaproteobacteria</taxon>
        <taxon>Nitrosomonadales</taxon>
        <taxon>Nitrosomonadaceae</taxon>
        <taxon>Nitrosomonas</taxon>
    </lineage>
</organism>
<sequence length="259" mass="29487">MERVTFLVEDSNDRLSCLLNPETVVMRRTTGVRPRESLSGLISADRSGDNPLLFTGAGTTTIELDLVFDVTIPGSSIVSQNVRDLTQPIWNLAENHQRSDRVHRPAVCRFIWGKSWNIPGVISAIAEKLESFSPQGIPRRSWLRLRLIRMQEQPASSLLESEMWPAEEQQTAGIAIEQLNLPETTEFQNEDLFSEMSDTQLELPENANERIDLSAFHQTGDPYQWRELAQRYNLSDPLEWLKSLAPEQNGINERQDADE</sequence>
<dbReference type="AlphaFoldDB" id="A0A1H8GBG3"/>
<proteinExistence type="predicted"/>
<gene>
    <name evidence="2" type="ORF">SAMN05216325_11725</name>
</gene>
<evidence type="ECO:0000313" key="3">
    <source>
        <dbReference type="Proteomes" id="UP000199459"/>
    </source>
</evidence>
<dbReference type="RefSeq" id="WP_090633187.1">
    <property type="nucleotide sequence ID" value="NZ_FOCP01000017.1"/>
</dbReference>
<evidence type="ECO:0000259" key="1">
    <source>
        <dbReference type="Pfam" id="PF19266"/>
    </source>
</evidence>
<accession>A0A1H8GBG3</accession>
<dbReference type="STRING" id="917.SAMN05216326_10168"/>
<dbReference type="Pfam" id="PF19266">
    <property type="entry name" value="CIS_tube"/>
    <property type="match status" value="1"/>
</dbReference>
<evidence type="ECO:0000313" key="2">
    <source>
        <dbReference type="EMBL" id="SEN41085.1"/>
    </source>
</evidence>
<dbReference type="Proteomes" id="UP000199459">
    <property type="component" value="Unassembled WGS sequence"/>
</dbReference>
<dbReference type="InterPro" id="IPR045361">
    <property type="entry name" value="CIS_tube_prot_N"/>
</dbReference>
<dbReference type="EMBL" id="FOCP01000017">
    <property type="protein sequence ID" value="SEN41085.1"/>
    <property type="molecule type" value="Genomic_DNA"/>
</dbReference>